<evidence type="ECO:0000313" key="1">
    <source>
        <dbReference type="EMBL" id="GFR02181.1"/>
    </source>
</evidence>
<keyword evidence="2" id="KW-1185">Reference proteome</keyword>
<organism evidence="1 2">
    <name type="scientific">Trichonephila clavata</name>
    <name type="common">Joro spider</name>
    <name type="synonym">Nephila clavata</name>
    <dbReference type="NCBI Taxonomy" id="2740835"/>
    <lineage>
        <taxon>Eukaryota</taxon>
        <taxon>Metazoa</taxon>
        <taxon>Ecdysozoa</taxon>
        <taxon>Arthropoda</taxon>
        <taxon>Chelicerata</taxon>
        <taxon>Arachnida</taxon>
        <taxon>Araneae</taxon>
        <taxon>Araneomorphae</taxon>
        <taxon>Entelegynae</taxon>
        <taxon>Araneoidea</taxon>
        <taxon>Nephilidae</taxon>
        <taxon>Trichonephila</taxon>
    </lineage>
</organism>
<dbReference type="OrthoDB" id="10319916at2759"/>
<dbReference type="EMBL" id="BMAO01005564">
    <property type="protein sequence ID" value="GFR02181.1"/>
    <property type="molecule type" value="Genomic_DNA"/>
</dbReference>
<reference evidence="1" key="1">
    <citation type="submission" date="2020-07" db="EMBL/GenBank/DDBJ databases">
        <title>Multicomponent nature underlies the extraordinary mechanical properties of spider dragline silk.</title>
        <authorList>
            <person name="Kono N."/>
            <person name="Nakamura H."/>
            <person name="Mori M."/>
            <person name="Yoshida Y."/>
            <person name="Ohtoshi R."/>
            <person name="Malay A.D."/>
            <person name="Moran D.A.P."/>
            <person name="Tomita M."/>
            <person name="Numata K."/>
            <person name="Arakawa K."/>
        </authorList>
    </citation>
    <scope>NUCLEOTIDE SEQUENCE</scope>
</reference>
<sequence length="101" mass="11696">MGLRLKPWIINIIRSQVKVRKTGTPCLKGERPILRVMGLLFDIFYLSGSNRPGNRIHQRHPTIFPVDFFFSFPSKKKEEVFDTTPDPRHHELKLGVLDGIV</sequence>
<name>A0A8X6JD31_TRICU</name>
<dbReference type="Proteomes" id="UP000887116">
    <property type="component" value="Unassembled WGS sequence"/>
</dbReference>
<evidence type="ECO:0000313" key="2">
    <source>
        <dbReference type="Proteomes" id="UP000887116"/>
    </source>
</evidence>
<proteinExistence type="predicted"/>
<dbReference type="AlphaFoldDB" id="A0A8X6JD31"/>
<protein>
    <submittedName>
        <fullName evidence="1">Uncharacterized protein</fullName>
    </submittedName>
</protein>
<gene>
    <name evidence="1" type="ORF">TNCT_440301</name>
</gene>
<comment type="caution">
    <text evidence="1">The sequence shown here is derived from an EMBL/GenBank/DDBJ whole genome shotgun (WGS) entry which is preliminary data.</text>
</comment>
<accession>A0A8X6JD31</accession>